<gene>
    <name evidence="3" type="ordered locus">CAALFM_C207540WA</name>
    <name evidence="2" type="ordered locus">orf19.9429</name>
</gene>
<dbReference type="CGD" id="CAL0000197413">
    <property type="gene designation" value="orf19.9429"/>
</dbReference>
<evidence type="ECO:0000313" key="2">
    <source>
        <dbReference type="CGD" id="CAL0000197413"/>
    </source>
</evidence>
<dbReference type="OrthoDB" id="4073665at2759"/>
<accession>A0A1D8PI37</accession>
<dbReference type="GeneID" id="3645222"/>
<dbReference type="VEuPathDB" id="FungiDB:C2_07540W_A"/>
<proteinExistence type="predicted"/>
<dbReference type="Proteomes" id="UP000000559">
    <property type="component" value="Chromosome 2"/>
</dbReference>
<evidence type="ECO:0000313" key="4">
    <source>
        <dbReference type="Proteomes" id="UP000000559"/>
    </source>
</evidence>
<dbReference type="eggNOG" id="ENOG502RQ9F">
    <property type="taxonomic scope" value="Eukaryota"/>
</dbReference>
<reference evidence="3 4" key="2">
    <citation type="journal article" date="2007" name="Genome Biol.">
        <title>Assembly of the Candida albicans genome into sixteen supercontigs aligned on the eight chromosomes.</title>
        <authorList>
            <person name="van het Hoog M."/>
            <person name="Rast T.J."/>
            <person name="Martchenko M."/>
            <person name="Grindle S."/>
            <person name="Dignard D."/>
            <person name="Hogues H."/>
            <person name="Cuomo C."/>
            <person name="Berriman M."/>
            <person name="Scherer S."/>
            <person name="Magee B.B."/>
            <person name="Whiteway M."/>
            <person name="Chibana H."/>
            <person name="Nantel A."/>
            <person name="Magee P.T."/>
        </authorList>
    </citation>
    <scope>GENOME REANNOTATION</scope>
    <source>
        <strain evidence="4">SC5314 / ATCC MYA-2876</strain>
    </source>
</reference>
<evidence type="ECO:0000313" key="3">
    <source>
        <dbReference type="EMBL" id="AOW27752.1"/>
    </source>
</evidence>
<sequence length="110" mass="12235">MFARSSRNYGRIIFRRFQHSSHAPASESVPFSNKFGFDLSPPPIHEYWNIHNSTILFAFVPVFLGIAYFAKYVGKTVDANAAYLGYADSEASPVSKIPFGQSQAAPAKEE</sequence>
<reference evidence="3 4" key="1">
    <citation type="journal article" date="2004" name="Proc. Natl. Acad. Sci. U.S.A.">
        <title>The diploid genome sequence of Candida albicans.</title>
        <authorList>
            <person name="Jones T."/>
            <person name="Federspiel N.A."/>
            <person name="Chibana H."/>
            <person name="Dungan J."/>
            <person name="Kalman S."/>
            <person name="Magee B.B."/>
            <person name="Newport G."/>
            <person name="Thorstenson Y.R."/>
            <person name="Agabian N."/>
            <person name="Magee P.T."/>
            <person name="Davis R.W."/>
            <person name="Scherer S."/>
        </authorList>
    </citation>
    <scope>NUCLEOTIDE SEQUENCE [LARGE SCALE GENOMIC DNA]</scope>
    <source>
        <strain evidence="4">SC5314 / ATCC MYA-2876</strain>
    </source>
</reference>
<name>A0A1D8PI37_CANAL</name>
<dbReference type="AlphaFoldDB" id="A0A1D8PI37"/>
<feature type="transmembrane region" description="Helical" evidence="1">
    <location>
        <begin position="50"/>
        <end position="70"/>
    </location>
</feature>
<reference evidence="3 4" key="3">
    <citation type="journal article" date="2013" name="Genome Biol.">
        <title>Assembly of a phased diploid Candida albicans genome facilitates allele-specific measurements and provides a simple model for repeat and indel structure.</title>
        <authorList>
            <person name="Muzzey D."/>
            <person name="Schwartz K."/>
            <person name="Weissman J.S."/>
            <person name="Sherlock G."/>
        </authorList>
    </citation>
    <scope>NUCLEOTIDE SEQUENCE [LARGE SCALE GENOMIC DNA]</scope>
    <source>
        <strain evidence="4">SC5314 / ATCC MYA-2876</strain>
    </source>
</reference>
<dbReference type="RefSeq" id="XP_713130.1">
    <property type="nucleotide sequence ID" value="XM_708037.1"/>
</dbReference>
<keyword evidence="4" id="KW-1185">Reference proteome</keyword>
<dbReference type="EMBL" id="CP017624">
    <property type="protein sequence ID" value="AOW27752.1"/>
    <property type="molecule type" value="Genomic_DNA"/>
</dbReference>
<dbReference type="InParanoid" id="A0A1D8PI37"/>
<evidence type="ECO:0000256" key="1">
    <source>
        <dbReference type="SAM" id="Phobius"/>
    </source>
</evidence>
<keyword evidence="1" id="KW-0472">Membrane</keyword>
<protein>
    <submittedName>
        <fullName evidence="3">Uncharacterized protein</fullName>
    </submittedName>
</protein>
<dbReference type="STRING" id="237561.A0A1D8PI37"/>
<keyword evidence="1" id="KW-1133">Transmembrane helix</keyword>
<keyword evidence="1" id="KW-0812">Transmembrane</keyword>
<dbReference type="KEGG" id="cal:CAALFM_C207540WA"/>
<organism evidence="3 4">
    <name type="scientific">Candida albicans (strain SC5314 / ATCC MYA-2876)</name>
    <name type="common">Yeast</name>
    <dbReference type="NCBI Taxonomy" id="237561"/>
    <lineage>
        <taxon>Eukaryota</taxon>
        <taxon>Fungi</taxon>
        <taxon>Dikarya</taxon>
        <taxon>Ascomycota</taxon>
        <taxon>Saccharomycotina</taxon>
        <taxon>Pichiomycetes</taxon>
        <taxon>Debaryomycetaceae</taxon>
        <taxon>Candida/Lodderomyces clade</taxon>
        <taxon>Candida</taxon>
    </lineage>
</organism>